<proteinExistence type="predicted"/>
<sequence length="92" mass="9732">MDFSPTASEVSPVALEPLPSAVERIPLASLAGPIDTLFMPLALASASEELARKYLIPAPLLMLLIAVVFPPTRPSISPRASPTLLNFLPPTL</sequence>
<dbReference type="EMBL" id="LLXU01000089">
    <property type="protein sequence ID" value="KRG41394.1"/>
    <property type="molecule type" value="Genomic_DNA"/>
</dbReference>
<comment type="caution">
    <text evidence="1">The sequence shown here is derived from an EMBL/GenBank/DDBJ whole genome shotgun (WGS) entry which is preliminary data.</text>
</comment>
<dbReference type="STRING" id="676599.ARC20_11635"/>
<name>A0A0R0AG93_9GAMM</name>
<evidence type="ECO:0000313" key="1">
    <source>
        <dbReference type="EMBL" id="KRG41394.1"/>
    </source>
</evidence>
<organism evidence="1 2">
    <name type="scientific">Stenotrophomonas panacihumi</name>
    <dbReference type="NCBI Taxonomy" id="676599"/>
    <lineage>
        <taxon>Bacteria</taxon>
        <taxon>Pseudomonadati</taxon>
        <taxon>Pseudomonadota</taxon>
        <taxon>Gammaproteobacteria</taxon>
        <taxon>Lysobacterales</taxon>
        <taxon>Lysobacteraceae</taxon>
        <taxon>Stenotrophomonas</taxon>
    </lineage>
</organism>
<evidence type="ECO:0000313" key="2">
    <source>
        <dbReference type="Proteomes" id="UP000051802"/>
    </source>
</evidence>
<keyword evidence="2" id="KW-1185">Reference proteome</keyword>
<accession>A0A0R0AG93</accession>
<reference evidence="1 2" key="1">
    <citation type="submission" date="2015-10" db="EMBL/GenBank/DDBJ databases">
        <title>Genome sequencing and analysis of members of genus Stenotrophomonas.</title>
        <authorList>
            <person name="Patil P.P."/>
            <person name="Midha S."/>
            <person name="Patil P.B."/>
        </authorList>
    </citation>
    <scope>NUCLEOTIDE SEQUENCE [LARGE SCALE GENOMIC DNA]</scope>
    <source>
        <strain evidence="1 2">JCM 16536</strain>
    </source>
</reference>
<gene>
    <name evidence="1" type="ORF">ARC20_11635</name>
</gene>
<dbReference type="AlphaFoldDB" id="A0A0R0AG93"/>
<dbReference type="Proteomes" id="UP000051802">
    <property type="component" value="Unassembled WGS sequence"/>
</dbReference>
<protein>
    <submittedName>
        <fullName evidence="1">Uncharacterized protein</fullName>
    </submittedName>
</protein>